<dbReference type="NCBIfam" id="TIGR00084">
    <property type="entry name" value="ruvA"/>
    <property type="match status" value="1"/>
</dbReference>
<evidence type="ECO:0000313" key="9">
    <source>
        <dbReference type="Proteomes" id="UP000246569"/>
    </source>
</evidence>
<keyword evidence="8" id="KW-0378">Hydrolase</keyword>
<evidence type="ECO:0000256" key="6">
    <source>
        <dbReference type="HAMAP-Rule" id="MF_00031"/>
    </source>
</evidence>
<keyword evidence="8" id="KW-0547">Nucleotide-binding</keyword>
<dbReference type="InterPro" id="IPR003583">
    <property type="entry name" value="Hlx-hairpin-Hlx_DNA-bd_motif"/>
</dbReference>
<proteinExistence type="inferred from homology"/>
<sequence length="202" mass="21478">MIGRLRGRLILKQPPLLMIELGNGLAYELEASLNTCCNLPDTGDEVTLYTHLAIREDAQVLYGFGSLAERTLFRNLIKVTGIGAKLALVILSGMSPEAFARCLEAGDTAALVRLPGIGKKTAERLVVEMRDRIATLELGADFVPRPAPGLAPPADAGADAEAALVALGYRPVDATKMVKAVFAEGLPSEELIRRALSATLRG</sequence>
<dbReference type="Pfam" id="PF07499">
    <property type="entry name" value="RuvA_C"/>
    <property type="match status" value="1"/>
</dbReference>
<keyword evidence="9" id="KW-1185">Reference proteome</keyword>
<dbReference type="Gene3D" id="1.10.150.20">
    <property type="entry name" value="5' to 3' exonuclease, C-terminal subdomain"/>
    <property type="match status" value="1"/>
</dbReference>
<dbReference type="Pfam" id="PF01330">
    <property type="entry name" value="RuvA_N"/>
    <property type="match status" value="1"/>
</dbReference>
<dbReference type="AlphaFoldDB" id="A0A317MT64"/>
<comment type="domain">
    <text evidence="6">Has three domains with a flexible linker between the domains II and III and assumes an 'L' shape. Domain III is highly mobile and contacts RuvB.</text>
</comment>
<dbReference type="SUPFAM" id="SSF46929">
    <property type="entry name" value="DNA helicase RuvA subunit, C-terminal domain"/>
    <property type="match status" value="1"/>
</dbReference>
<keyword evidence="8" id="KW-0347">Helicase</keyword>
<keyword evidence="3 6" id="KW-0238">DNA-binding</keyword>
<feature type="region of interest" description="Domain III" evidence="6">
    <location>
        <begin position="156"/>
        <end position="202"/>
    </location>
</feature>
<dbReference type="InterPro" id="IPR000085">
    <property type="entry name" value="RuvA"/>
</dbReference>
<evidence type="ECO:0000256" key="2">
    <source>
        <dbReference type="ARBA" id="ARBA00022763"/>
    </source>
</evidence>
<dbReference type="GO" id="GO:0005737">
    <property type="term" value="C:cytoplasm"/>
    <property type="evidence" value="ECO:0007669"/>
    <property type="project" value="UniProtKB-SubCell"/>
</dbReference>
<comment type="subunit">
    <text evidence="6">Homotetramer. Forms an RuvA(8)-RuvB(12)-Holliday junction (HJ) complex. HJ DNA is sandwiched between 2 RuvA tetramers; dsDNA enters through RuvA and exits via RuvB. An RuvB hexamer assembles on each DNA strand where it exits the tetramer. Each RuvB hexamer is contacted by two RuvA subunits (via domain III) on 2 adjacent RuvB subunits; this complex drives branch migration. In the full resolvosome a probable DNA-RuvA(4)-RuvB(12)-RuvC(2) complex forms which resolves the HJ.</text>
</comment>
<dbReference type="OrthoDB" id="5293449at2"/>
<evidence type="ECO:0000256" key="5">
    <source>
        <dbReference type="ARBA" id="ARBA00023204"/>
    </source>
</evidence>
<keyword evidence="5 6" id="KW-0234">DNA repair</keyword>
<dbReference type="GO" id="GO:0006310">
    <property type="term" value="P:DNA recombination"/>
    <property type="evidence" value="ECO:0007669"/>
    <property type="project" value="UniProtKB-UniRule"/>
</dbReference>
<dbReference type="Gene3D" id="1.10.8.10">
    <property type="entry name" value="DNA helicase RuvA subunit, C-terminal domain"/>
    <property type="match status" value="1"/>
</dbReference>
<feature type="domain" description="Helix-hairpin-helix DNA-binding motif class 1" evidence="7">
    <location>
        <begin position="74"/>
        <end position="93"/>
    </location>
</feature>
<evidence type="ECO:0000313" key="8">
    <source>
        <dbReference type="EMBL" id="PWV60583.1"/>
    </source>
</evidence>
<evidence type="ECO:0000256" key="1">
    <source>
        <dbReference type="ARBA" id="ARBA00022490"/>
    </source>
</evidence>
<dbReference type="GO" id="GO:0000400">
    <property type="term" value="F:four-way junction DNA binding"/>
    <property type="evidence" value="ECO:0007669"/>
    <property type="project" value="UniProtKB-UniRule"/>
</dbReference>
<evidence type="ECO:0000256" key="3">
    <source>
        <dbReference type="ARBA" id="ARBA00023125"/>
    </source>
</evidence>
<evidence type="ECO:0000256" key="4">
    <source>
        <dbReference type="ARBA" id="ARBA00023172"/>
    </source>
</evidence>
<reference evidence="8 9" key="1">
    <citation type="submission" date="2018-05" db="EMBL/GenBank/DDBJ databases">
        <title>Genomic Encyclopedia of Type Strains, Phase IV (KMG-IV): sequencing the most valuable type-strain genomes for metagenomic binning, comparative biology and taxonomic classification.</title>
        <authorList>
            <person name="Goeker M."/>
        </authorList>
    </citation>
    <scope>NUCLEOTIDE SEQUENCE [LARGE SCALE GENOMIC DNA]</scope>
    <source>
        <strain evidence="8 9">DSM 23606</strain>
    </source>
</reference>
<dbReference type="SMART" id="SM00278">
    <property type="entry name" value="HhH1"/>
    <property type="match status" value="2"/>
</dbReference>
<dbReference type="SUPFAM" id="SSF47781">
    <property type="entry name" value="RuvA domain 2-like"/>
    <property type="match status" value="1"/>
</dbReference>
<name>A0A317MT64_9GAMM</name>
<dbReference type="SUPFAM" id="SSF50249">
    <property type="entry name" value="Nucleic acid-binding proteins"/>
    <property type="match status" value="1"/>
</dbReference>
<organism evidence="8 9">
    <name type="scientific">Plasticicumulans acidivorans</name>
    <dbReference type="NCBI Taxonomy" id="886464"/>
    <lineage>
        <taxon>Bacteria</taxon>
        <taxon>Pseudomonadati</taxon>
        <taxon>Pseudomonadota</taxon>
        <taxon>Gammaproteobacteria</taxon>
        <taxon>Candidatus Competibacteraceae</taxon>
        <taxon>Plasticicumulans</taxon>
    </lineage>
</organism>
<dbReference type="InterPro" id="IPR011114">
    <property type="entry name" value="RuvA_C"/>
</dbReference>
<gene>
    <name evidence="6" type="primary">ruvA</name>
    <name evidence="8" type="ORF">C7443_107157</name>
</gene>
<comment type="caution">
    <text evidence="8">The sequence shown here is derived from an EMBL/GenBank/DDBJ whole genome shotgun (WGS) entry which is preliminary data.</text>
</comment>
<dbReference type="InterPro" id="IPR012340">
    <property type="entry name" value="NA-bd_OB-fold"/>
</dbReference>
<dbReference type="GO" id="GO:0005524">
    <property type="term" value="F:ATP binding"/>
    <property type="evidence" value="ECO:0007669"/>
    <property type="project" value="InterPro"/>
</dbReference>
<feature type="domain" description="Helix-hairpin-helix DNA-binding motif class 1" evidence="7">
    <location>
        <begin position="109"/>
        <end position="128"/>
    </location>
</feature>
<comment type="subcellular location">
    <subcellularLocation>
        <location evidence="6">Cytoplasm</location>
    </subcellularLocation>
</comment>
<dbReference type="Gene3D" id="2.40.50.140">
    <property type="entry name" value="Nucleic acid-binding proteins"/>
    <property type="match status" value="1"/>
</dbReference>
<comment type="similarity">
    <text evidence="6">Belongs to the RuvA family.</text>
</comment>
<dbReference type="Proteomes" id="UP000246569">
    <property type="component" value="Unassembled WGS sequence"/>
</dbReference>
<dbReference type="GO" id="GO:0009379">
    <property type="term" value="C:Holliday junction helicase complex"/>
    <property type="evidence" value="ECO:0007669"/>
    <property type="project" value="InterPro"/>
</dbReference>
<dbReference type="InterPro" id="IPR010994">
    <property type="entry name" value="RuvA_2-like"/>
</dbReference>
<dbReference type="InterPro" id="IPR036267">
    <property type="entry name" value="RuvA_C_sf"/>
</dbReference>
<protein>
    <recommendedName>
        <fullName evidence="6">Holliday junction branch migration complex subunit RuvA</fullName>
    </recommendedName>
</protein>
<dbReference type="CDD" id="cd14332">
    <property type="entry name" value="UBA_RuvA_C"/>
    <property type="match status" value="1"/>
</dbReference>
<comment type="caution">
    <text evidence="6">Lacks conserved residue(s) required for the propagation of feature annotation.</text>
</comment>
<keyword evidence="8" id="KW-0067">ATP-binding</keyword>
<dbReference type="GO" id="GO:0048476">
    <property type="term" value="C:Holliday junction resolvase complex"/>
    <property type="evidence" value="ECO:0007669"/>
    <property type="project" value="UniProtKB-UniRule"/>
</dbReference>
<dbReference type="Pfam" id="PF14520">
    <property type="entry name" value="HHH_5"/>
    <property type="match status" value="1"/>
</dbReference>
<dbReference type="HAMAP" id="MF_00031">
    <property type="entry name" value="DNA_HJ_migration_RuvA"/>
    <property type="match status" value="1"/>
</dbReference>
<evidence type="ECO:0000259" key="7">
    <source>
        <dbReference type="SMART" id="SM00278"/>
    </source>
</evidence>
<accession>A0A317MT64</accession>
<dbReference type="GO" id="GO:0006281">
    <property type="term" value="P:DNA repair"/>
    <property type="evidence" value="ECO:0007669"/>
    <property type="project" value="UniProtKB-UniRule"/>
</dbReference>
<dbReference type="InterPro" id="IPR013849">
    <property type="entry name" value="DNA_helicase_Holl-junc_RuvA_I"/>
</dbReference>
<keyword evidence="1 6" id="KW-0963">Cytoplasm</keyword>
<keyword evidence="4 6" id="KW-0233">DNA recombination</keyword>
<dbReference type="RefSeq" id="WP_110019064.1">
    <property type="nucleotide sequence ID" value="NZ_QGTJ01000007.1"/>
</dbReference>
<dbReference type="EMBL" id="QGTJ01000007">
    <property type="protein sequence ID" value="PWV60583.1"/>
    <property type="molecule type" value="Genomic_DNA"/>
</dbReference>
<dbReference type="GO" id="GO:0009378">
    <property type="term" value="F:four-way junction helicase activity"/>
    <property type="evidence" value="ECO:0007669"/>
    <property type="project" value="InterPro"/>
</dbReference>
<keyword evidence="2 6" id="KW-0227">DNA damage</keyword>
<comment type="function">
    <text evidence="6">The RuvA-RuvB-RuvC complex processes Holliday junction (HJ) DNA during genetic recombination and DNA repair, while the RuvA-RuvB complex plays an important role in the rescue of blocked DNA replication forks via replication fork reversal (RFR). RuvA specifically binds to HJ cruciform DNA, conferring on it an open structure. The RuvB hexamer acts as an ATP-dependent pump, pulling dsDNA into and through the RuvAB complex. HJ branch migration allows RuvC to scan DNA until it finds its consensus sequence, where it cleaves and resolves the cruciform DNA.</text>
</comment>